<gene>
    <name evidence="3" type="ORF">MGMO_15c00080</name>
</gene>
<evidence type="ECO:0000313" key="4">
    <source>
        <dbReference type="Proteomes" id="UP000017842"/>
    </source>
</evidence>
<dbReference type="InterPro" id="IPR007569">
    <property type="entry name" value="DUF559"/>
</dbReference>
<dbReference type="PANTHER" id="PTHR38590">
    <property type="entry name" value="BLL0828 PROTEIN"/>
    <property type="match status" value="1"/>
</dbReference>
<dbReference type="CDD" id="cd01038">
    <property type="entry name" value="Endonuclease_DUF559"/>
    <property type="match status" value="1"/>
</dbReference>
<feature type="domain" description="DUF559" evidence="2">
    <location>
        <begin position="4"/>
        <end position="107"/>
    </location>
</feature>
<dbReference type="InterPro" id="IPR047216">
    <property type="entry name" value="Endonuclease_DUF559_bact"/>
</dbReference>
<reference evidence="3 4" key="1">
    <citation type="journal article" date="2013" name="Genome Announc.">
        <title>Draft Genome Sequence of the Methanotrophic Gammaproteobacterium Methyloglobulus morosus DSM 22980 Strain KoM1.</title>
        <authorList>
            <person name="Poehlein A."/>
            <person name="Deutzmann J.S."/>
            <person name="Daniel R."/>
            <person name="Simeonova D.D."/>
        </authorList>
    </citation>
    <scope>NUCLEOTIDE SEQUENCE [LARGE SCALE GENOMIC DNA]</scope>
    <source>
        <strain evidence="3 4">KoM1</strain>
    </source>
</reference>
<evidence type="ECO:0000259" key="2">
    <source>
        <dbReference type="Pfam" id="PF04480"/>
    </source>
</evidence>
<feature type="region of interest" description="Disordered" evidence="1">
    <location>
        <begin position="108"/>
        <end position="161"/>
    </location>
</feature>
<dbReference type="AlphaFoldDB" id="V5C546"/>
<dbReference type="RefSeq" id="WP_023493411.1">
    <property type="nucleotide sequence ID" value="NZ_AYLO01000015.1"/>
</dbReference>
<evidence type="ECO:0000313" key="3">
    <source>
        <dbReference type="EMBL" id="ESS73587.1"/>
    </source>
</evidence>
<dbReference type="SUPFAM" id="SSF52980">
    <property type="entry name" value="Restriction endonuclease-like"/>
    <property type="match status" value="1"/>
</dbReference>
<evidence type="ECO:0000256" key="1">
    <source>
        <dbReference type="SAM" id="MobiDB-lite"/>
    </source>
</evidence>
<dbReference type="eggNOG" id="COG2852">
    <property type="taxonomic scope" value="Bacteria"/>
</dbReference>
<dbReference type="InterPro" id="IPR011335">
    <property type="entry name" value="Restrct_endonuc-II-like"/>
</dbReference>
<comment type="caution">
    <text evidence="3">The sequence shown here is derived from an EMBL/GenBank/DDBJ whole genome shotgun (WGS) entry which is preliminary data.</text>
</comment>
<keyword evidence="4" id="KW-1185">Reference proteome</keyword>
<dbReference type="Pfam" id="PF04480">
    <property type="entry name" value="DUF559"/>
    <property type="match status" value="1"/>
</dbReference>
<proteinExistence type="predicted"/>
<organism evidence="3 4">
    <name type="scientific">Methyloglobulus morosus KoM1</name>
    <dbReference type="NCBI Taxonomy" id="1116472"/>
    <lineage>
        <taxon>Bacteria</taxon>
        <taxon>Pseudomonadati</taxon>
        <taxon>Pseudomonadota</taxon>
        <taxon>Gammaproteobacteria</taxon>
        <taxon>Methylococcales</taxon>
        <taxon>Methylococcaceae</taxon>
        <taxon>Methyloglobulus</taxon>
    </lineage>
</organism>
<dbReference type="PANTHER" id="PTHR38590:SF1">
    <property type="entry name" value="BLL0828 PROTEIN"/>
    <property type="match status" value="1"/>
</dbReference>
<sequence>MTLANARELRKNATDSERLLWQHLRAHRLQGFKFKRQQPLGLYIVDFVCFEARLIVEADGGHHAEQAEYDTRRDDWLRSQGFIVLRFWNNDILTNIEGVLESILEGCQNSSAPSPQPLPRRGGGAKVNPAGRQNTHPDQTEAQSSPLPLRERGRGRGGKGL</sequence>
<feature type="compositionally biased region" description="Polar residues" evidence="1">
    <location>
        <begin position="131"/>
        <end position="146"/>
    </location>
</feature>
<protein>
    <recommendedName>
        <fullName evidence="2">DUF559 domain-containing protein</fullName>
    </recommendedName>
</protein>
<name>V5C546_9GAMM</name>
<accession>V5C546</accession>
<dbReference type="Gene3D" id="3.40.960.10">
    <property type="entry name" value="VSR Endonuclease"/>
    <property type="match status" value="1"/>
</dbReference>
<dbReference type="STRING" id="1116472.MGMO_15c00080"/>
<dbReference type="Proteomes" id="UP000017842">
    <property type="component" value="Unassembled WGS sequence"/>
</dbReference>
<dbReference type="EMBL" id="AYLO01000015">
    <property type="protein sequence ID" value="ESS73587.1"/>
    <property type="molecule type" value="Genomic_DNA"/>
</dbReference>
<dbReference type="OrthoDB" id="9798754at2"/>